<accession>A0A218VVH7</accession>
<gene>
    <name evidence="2" type="ORF">CDL15_Pgr006164</name>
    <name evidence="3" type="ORF">CRG98_011569</name>
</gene>
<dbReference type="InterPro" id="IPR050317">
    <property type="entry name" value="Plant_Fungal_Acyltransferase"/>
</dbReference>
<reference evidence="4" key="1">
    <citation type="journal article" date="2017" name="Plant J.">
        <title>The pomegranate (Punica granatum L.) genome and the genomics of punicalagin biosynthesis.</title>
        <authorList>
            <person name="Qin G."/>
            <person name="Xu C."/>
            <person name="Ming R."/>
            <person name="Tang H."/>
            <person name="Guyot R."/>
            <person name="Kramer E.M."/>
            <person name="Hu Y."/>
            <person name="Yi X."/>
            <person name="Qi Y."/>
            <person name="Xu X."/>
            <person name="Gao Z."/>
            <person name="Pan H."/>
            <person name="Jian J."/>
            <person name="Tian Y."/>
            <person name="Yue Z."/>
            <person name="Xu Y."/>
        </authorList>
    </citation>
    <scope>NUCLEOTIDE SEQUENCE [LARGE SCALE GENOMIC DNA]</scope>
    <source>
        <strain evidence="4">cv. Dabenzi</strain>
    </source>
</reference>
<dbReference type="GeneID" id="116212986"/>
<dbReference type="GO" id="GO:0016747">
    <property type="term" value="F:acyltransferase activity, transferring groups other than amino-acyl groups"/>
    <property type="evidence" value="ECO:0007669"/>
    <property type="project" value="TreeGrafter"/>
</dbReference>
<dbReference type="OrthoDB" id="671439at2759"/>
<organism evidence="2 4">
    <name type="scientific">Punica granatum</name>
    <name type="common">Pomegranate</name>
    <dbReference type="NCBI Taxonomy" id="22663"/>
    <lineage>
        <taxon>Eukaryota</taxon>
        <taxon>Viridiplantae</taxon>
        <taxon>Streptophyta</taxon>
        <taxon>Embryophyta</taxon>
        <taxon>Tracheophyta</taxon>
        <taxon>Spermatophyta</taxon>
        <taxon>Magnoliopsida</taxon>
        <taxon>eudicotyledons</taxon>
        <taxon>Gunneridae</taxon>
        <taxon>Pentapetalae</taxon>
        <taxon>rosids</taxon>
        <taxon>malvids</taxon>
        <taxon>Myrtales</taxon>
        <taxon>Lythraceae</taxon>
        <taxon>Punica</taxon>
    </lineage>
</organism>
<dbReference type="InterPro" id="IPR023213">
    <property type="entry name" value="CAT-like_dom_sf"/>
</dbReference>
<comment type="caution">
    <text evidence="2">The sequence shown here is derived from an EMBL/GenBank/DDBJ whole genome shotgun (WGS) entry which is preliminary data.</text>
</comment>
<dbReference type="PANTHER" id="PTHR31642">
    <property type="entry name" value="TRICHOTHECENE 3-O-ACETYLTRANSFERASE"/>
    <property type="match status" value="1"/>
</dbReference>
<dbReference type="Proteomes" id="UP000233551">
    <property type="component" value="Unassembled WGS sequence"/>
</dbReference>
<sequence length="443" mass="49986">MEADCPTRTTSITKLTAVSAKPVNPGTTHSLSPMDHSMALHSLHLIFYYPESTFGSQDLEFLRVSLSEVLCSYPPVTGRLTRGRDERWEVKCNDAGVRLLSRKVACTIDEWLRTADGLEESDLTLWEDLPGDPSIWSPFRIQINEFEGGGMAIGVSCTHLHADFTSLAALFKSWSEVHRSKAIEHQPIFQKPILTGRPKPEIAKSPLIQYYETKSTASSPSVKMATATFLFSDSALKKGVLESQDRCPGTTSFDFLAALFWICIERLKNTKNFPKSSLSVCVDSRKFVKPPLPFRYFGNALHFSQLSLPKEDMCCSGVAEVTRQIHDHVTNLREEEFWSAWEWLMLRKSGSPFRMYGPELTCVNMEHLSVYEMMFQDGSRPVHVSCNIGNIEGEGLIVVMPSREGGSFARTVMVALPEEEMDKLCEDQEILQLEPIFILRQRK</sequence>
<evidence type="ECO:0000313" key="3">
    <source>
        <dbReference type="EMBL" id="PKI67973.1"/>
    </source>
</evidence>
<reference evidence="2" key="2">
    <citation type="submission" date="2017-06" db="EMBL/GenBank/DDBJ databases">
        <title>The pomegranate genome and the genomics of punicalagin biosynthesis.</title>
        <authorList>
            <person name="Xu C."/>
        </authorList>
    </citation>
    <scope>NUCLEOTIDE SEQUENCE [LARGE SCALE GENOMIC DNA]</scope>
    <source>
        <tissue evidence="2">Fresh leaf</tissue>
    </source>
</reference>
<proteinExistence type="inferred from homology"/>
<dbReference type="Proteomes" id="UP000197138">
    <property type="component" value="Unassembled WGS sequence"/>
</dbReference>
<name>A0A218VVH7_PUNGR</name>
<evidence type="ECO:0000256" key="1">
    <source>
        <dbReference type="ARBA" id="ARBA00009861"/>
    </source>
</evidence>
<evidence type="ECO:0000313" key="5">
    <source>
        <dbReference type="Proteomes" id="UP000233551"/>
    </source>
</evidence>
<dbReference type="Gene3D" id="3.30.559.10">
    <property type="entry name" value="Chloramphenicol acetyltransferase-like domain"/>
    <property type="match status" value="2"/>
</dbReference>
<dbReference type="STRING" id="22663.A0A218VVH7"/>
<dbReference type="PANTHER" id="PTHR31642:SF316">
    <property type="entry name" value="PROTEIN ECERIFERUM 26-LIKE"/>
    <property type="match status" value="1"/>
</dbReference>
<dbReference type="AlphaFoldDB" id="A0A218VVH7"/>
<evidence type="ECO:0000313" key="2">
    <source>
        <dbReference type="EMBL" id="OWM63902.1"/>
    </source>
</evidence>
<dbReference type="EMBL" id="PGOL01000571">
    <property type="protein sequence ID" value="PKI67973.1"/>
    <property type="molecule type" value="Genomic_DNA"/>
</dbReference>
<comment type="similarity">
    <text evidence="1">Belongs to the plant acyltransferase family.</text>
</comment>
<dbReference type="EMBL" id="MTKT01005880">
    <property type="protein sequence ID" value="OWM63902.1"/>
    <property type="molecule type" value="Genomic_DNA"/>
</dbReference>
<evidence type="ECO:0000313" key="4">
    <source>
        <dbReference type="Proteomes" id="UP000197138"/>
    </source>
</evidence>
<reference evidence="3 5" key="3">
    <citation type="submission" date="2017-11" db="EMBL/GenBank/DDBJ databases">
        <title>De-novo sequencing of pomegranate (Punica granatum L.) genome.</title>
        <authorList>
            <person name="Akparov Z."/>
            <person name="Amiraslanov A."/>
            <person name="Hajiyeva S."/>
            <person name="Abbasov M."/>
            <person name="Kaur K."/>
            <person name="Hamwieh A."/>
            <person name="Solovyev V."/>
            <person name="Salamov A."/>
            <person name="Braich B."/>
            <person name="Kosarev P."/>
            <person name="Mahmoud A."/>
            <person name="Hajiyev E."/>
            <person name="Babayeva S."/>
            <person name="Izzatullayeva V."/>
            <person name="Mammadov A."/>
            <person name="Mammadov A."/>
            <person name="Sharifova S."/>
            <person name="Ojaghi J."/>
            <person name="Eynullazada K."/>
            <person name="Bayramov B."/>
            <person name="Abdulazimova A."/>
            <person name="Shahmuradov I."/>
        </authorList>
    </citation>
    <scope>NUCLEOTIDE SEQUENCE [LARGE SCALE GENOMIC DNA]</scope>
    <source>
        <strain evidence="3">AG2017</strain>
        <strain evidence="5">cv. AG2017</strain>
        <tissue evidence="3">Leaf</tissue>
    </source>
</reference>
<dbReference type="Pfam" id="PF02458">
    <property type="entry name" value="Transferase"/>
    <property type="match status" value="1"/>
</dbReference>
<keyword evidence="5" id="KW-1185">Reference proteome</keyword>
<protein>
    <submittedName>
        <fullName evidence="2">Uncharacterized protein</fullName>
    </submittedName>
</protein>